<organism evidence="3">
    <name type="scientific">Tanacetum cinerariifolium</name>
    <name type="common">Dalmatian daisy</name>
    <name type="synonym">Chrysanthemum cinerariifolium</name>
    <dbReference type="NCBI Taxonomy" id="118510"/>
    <lineage>
        <taxon>Eukaryota</taxon>
        <taxon>Viridiplantae</taxon>
        <taxon>Streptophyta</taxon>
        <taxon>Embryophyta</taxon>
        <taxon>Tracheophyta</taxon>
        <taxon>Spermatophyta</taxon>
        <taxon>Magnoliopsida</taxon>
        <taxon>eudicotyledons</taxon>
        <taxon>Gunneridae</taxon>
        <taxon>Pentapetalae</taxon>
        <taxon>asterids</taxon>
        <taxon>campanulids</taxon>
        <taxon>Asterales</taxon>
        <taxon>Asteraceae</taxon>
        <taxon>Asteroideae</taxon>
        <taxon>Anthemideae</taxon>
        <taxon>Anthemidinae</taxon>
        <taxon>Tanacetum</taxon>
    </lineage>
</organism>
<evidence type="ECO:0000256" key="2">
    <source>
        <dbReference type="SAM" id="MobiDB-lite"/>
    </source>
</evidence>
<evidence type="ECO:0008006" key="4">
    <source>
        <dbReference type="Google" id="ProtNLM"/>
    </source>
</evidence>
<keyword evidence="1" id="KW-0175">Coiled coil</keyword>
<feature type="region of interest" description="Disordered" evidence="2">
    <location>
        <begin position="1"/>
        <end position="49"/>
    </location>
</feature>
<proteinExistence type="predicted"/>
<feature type="coiled-coil region" evidence="1">
    <location>
        <begin position="454"/>
        <end position="488"/>
    </location>
</feature>
<dbReference type="AlphaFoldDB" id="A0A6L2NH88"/>
<accession>A0A6L2NH88</accession>
<protein>
    <recommendedName>
        <fullName evidence="4">Synaptobrevin, longin-like domain protein</fullName>
    </recommendedName>
</protein>
<feature type="compositionally biased region" description="Pro residues" evidence="2">
    <location>
        <begin position="22"/>
        <end position="33"/>
    </location>
</feature>
<feature type="compositionally biased region" description="Low complexity" evidence="2">
    <location>
        <begin position="34"/>
        <end position="49"/>
    </location>
</feature>
<name>A0A6L2NH88_TANCI</name>
<reference evidence="3" key="1">
    <citation type="journal article" date="2019" name="Sci. Rep.">
        <title>Draft genome of Tanacetum cinerariifolium, the natural source of mosquito coil.</title>
        <authorList>
            <person name="Yamashiro T."/>
            <person name="Shiraishi A."/>
            <person name="Satake H."/>
            <person name="Nakayama K."/>
        </authorList>
    </citation>
    <scope>NUCLEOTIDE SEQUENCE</scope>
</reference>
<gene>
    <name evidence="3" type="ORF">Tci_057554</name>
</gene>
<evidence type="ECO:0000256" key="1">
    <source>
        <dbReference type="SAM" id="Coils"/>
    </source>
</evidence>
<feature type="region of interest" description="Disordered" evidence="2">
    <location>
        <begin position="417"/>
        <end position="454"/>
    </location>
</feature>
<sequence>MLVQPQPQDDKEKEEDDIPNASTPPPPQDPIPTPSQAQPQEQPSSTTDSSLSLLDTLMETCASLSQKVAEKIQKKHIDNIKKYQSLKRKPVSIAQARKNMIIYLKNITENKMEHFRGMTYDKVRPIFEREYKKVQTLFKPDKDVEEPKKKRVAEETLLQESFKKLKAVEVSVSEFKVEALQVKYPIIDWEIHSKCSRTYWKIIRVGGIIEAYQIFEDMLKGFDREDLVALWSLVKEKFSSAVPNVDKEKALWVELKRLFEPDADDFWSTVMAKTINEEVHIYARVDGKEIVITESSVRRDLQLVDEEGIDCLPNSTIFEQLALCLSPKTTAWNEFSSTMASAIICLATNQKFNFSKLIFDSMIRNLDNVSSKFLMYPRKPKRKNTWVPQPSGSTDNVADKAVHKELGDRLVRFANTTSSLKAEQDSGNINKTQSKATPNEPSSQGTDLGGSPRVLDLEKTKTTQLNEIDSLKRRVKKLEKRNMSRTHKLKRLYKERKIDAIDADAAITLVNDANNEMFDVDMLGELILAQALEALKTSKPNAKGIVFQEPGKSTTTTISLQQSKDKGKGIMIEEPVKHMKKDQIRLDEVAALKLQAEFDEEERLARKRAKKEQEANIALIETWDDIQAKIDDDH</sequence>
<comment type="caution">
    <text evidence="3">The sequence shown here is derived from an EMBL/GenBank/DDBJ whole genome shotgun (WGS) entry which is preliminary data.</text>
</comment>
<evidence type="ECO:0000313" key="3">
    <source>
        <dbReference type="EMBL" id="GEU85576.1"/>
    </source>
</evidence>
<dbReference type="EMBL" id="BKCJ010009136">
    <property type="protein sequence ID" value="GEU85576.1"/>
    <property type="molecule type" value="Genomic_DNA"/>
</dbReference>
<feature type="compositionally biased region" description="Polar residues" evidence="2">
    <location>
        <begin position="417"/>
        <end position="446"/>
    </location>
</feature>